<dbReference type="InterPro" id="IPR045865">
    <property type="entry name" value="ACT-like_dom_sf"/>
</dbReference>
<dbReference type="InterPro" id="IPR027795">
    <property type="entry name" value="CASTOR_ACT_dom"/>
</dbReference>
<dbReference type="Pfam" id="PF13840">
    <property type="entry name" value="ACT_7"/>
    <property type="match status" value="1"/>
</dbReference>
<dbReference type="SUPFAM" id="SSF55021">
    <property type="entry name" value="ACT-like"/>
    <property type="match status" value="2"/>
</dbReference>
<evidence type="ECO:0000313" key="2">
    <source>
        <dbReference type="EMBL" id="ADL05815.1"/>
    </source>
</evidence>
<proteinExistence type="predicted"/>
<name>D9R964_LACSW</name>
<dbReference type="PANTHER" id="PTHR31131:SF6">
    <property type="entry name" value="CASTOR ACT DOMAIN-CONTAINING PROTEIN"/>
    <property type="match status" value="1"/>
</dbReference>
<dbReference type="STRING" id="610130.Closa_3286"/>
<gene>
    <name evidence="2" type="ordered locus">Closa_3286</name>
</gene>
<accession>D9R964</accession>
<dbReference type="EMBL" id="CP002109">
    <property type="protein sequence ID" value="ADL05815.1"/>
    <property type="molecule type" value="Genomic_DNA"/>
</dbReference>
<protein>
    <recommendedName>
        <fullName evidence="1">CASTOR ACT domain-containing protein</fullName>
    </recommendedName>
</protein>
<evidence type="ECO:0000313" key="3">
    <source>
        <dbReference type="Proteomes" id="UP000001662"/>
    </source>
</evidence>
<feature type="domain" description="CASTOR ACT" evidence="1">
    <location>
        <begin position="56"/>
        <end position="116"/>
    </location>
</feature>
<dbReference type="OrthoDB" id="5615858at2"/>
<dbReference type="AlphaFoldDB" id="D9R964"/>
<dbReference type="PANTHER" id="PTHR31131">
    <property type="entry name" value="CHROMOSOME 1, WHOLE GENOME SHOTGUN SEQUENCE"/>
    <property type="match status" value="1"/>
</dbReference>
<dbReference type="RefSeq" id="WP_013273885.1">
    <property type="nucleotide sequence ID" value="NC_014376.1"/>
</dbReference>
<dbReference type="KEGG" id="csh:Closa_3286"/>
<dbReference type="eggNOG" id="COG3603">
    <property type="taxonomic scope" value="Bacteria"/>
</dbReference>
<dbReference type="HOGENOM" id="CLU_130568_2_1_9"/>
<dbReference type="InterPro" id="IPR016540">
    <property type="entry name" value="UCP008459"/>
</dbReference>
<dbReference type="PaxDb" id="610130-Closa_3286"/>
<sequence length="130" mass="14461">MKLKRICAEFSVCKLSRSADLAKLDMTSGFWFLGKTDQEVSLVCETPLVPCHTEEREDGFMAFRIEGILDFSLIGILSELSTILADHGIGIFAVSTFNTDYILVKKENYESALMHLEAAGYTVTGPKEED</sequence>
<dbReference type="Gene3D" id="3.30.2130.10">
    <property type="entry name" value="VC0802-like"/>
    <property type="match status" value="1"/>
</dbReference>
<evidence type="ECO:0000259" key="1">
    <source>
        <dbReference type="Pfam" id="PF13840"/>
    </source>
</evidence>
<dbReference type="Proteomes" id="UP000001662">
    <property type="component" value="Chromosome"/>
</dbReference>
<organism evidence="2 3">
    <name type="scientific">Lacrimispora saccharolytica (strain ATCC 35040 / DSM 2544 / NRCC 2533 / WM1)</name>
    <name type="common">Clostridium saccharolyticum</name>
    <dbReference type="NCBI Taxonomy" id="610130"/>
    <lineage>
        <taxon>Bacteria</taxon>
        <taxon>Bacillati</taxon>
        <taxon>Bacillota</taxon>
        <taxon>Clostridia</taxon>
        <taxon>Lachnospirales</taxon>
        <taxon>Lachnospiraceae</taxon>
        <taxon>Lacrimispora</taxon>
    </lineage>
</organism>
<keyword evidence="3" id="KW-1185">Reference proteome</keyword>
<dbReference type="PIRSF" id="PIRSF008459">
    <property type="entry name" value="UCP008459"/>
    <property type="match status" value="1"/>
</dbReference>
<dbReference type="InterPro" id="IPR051719">
    <property type="entry name" value="CASTOR_mTORC1"/>
</dbReference>
<reference evidence="2" key="1">
    <citation type="submission" date="2010-07" db="EMBL/GenBank/DDBJ databases">
        <title>Complete sequence of Clostridium saccharolyticum WM1.</title>
        <authorList>
            <consortium name="US DOE Joint Genome Institute"/>
            <person name="Lucas S."/>
            <person name="Copeland A."/>
            <person name="Lapidus A."/>
            <person name="Cheng J.-F."/>
            <person name="Bruce D."/>
            <person name="Goodwin L."/>
            <person name="Pitluck S."/>
            <person name="Chertkov O."/>
            <person name="Detter J.C."/>
            <person name="Han C."/>
            <person name="Tapia R."/>
            <person name="Land M."/>
            <person name="Hauser L."/>
            <person name="Chang Y.-J."/>
            <person name="Jeffries C."/>
            <person name="Kyrpides N."/>
            <person name="Ivanova N."/>
            <person name="Mikhailova N."/>
            <person name="Mouttaki H."/>
            <person name="Lin L."/>
            <person name="Zhou J."/>
            <person name="Hemme C.L."/>
            <person name="Woyke T."/>
        </authorList>
    </citation>
    <scope>NUCLEOTIDE SEQUENCE [LARGE SCALE GENOMIC DNA]</scope>
    <source>
        <strain evidence="2">WM1</strain>
    </source>
</reference>